<keyword evidence="4 10" id="KW-0812">Transmembrane</keyword>
<comment type="subcellular location">
    <subcellularLocation>
        <location evidence="1">Cell membrane</location>
        <topology evidence="1">Multi-pass membrane protein</topology>
    </subcellularLocation>
</comment>
<dbReference type="GO" id="GO:0007165">
    <property type="term" value="P:signal transduction"/>
    <property type="evidence" value="ECO:0007669"/>
    <property type="project" value="UniProtKB-KW"/>
</dbReference>
<feature type="transmembrane region" description="Helical" evidence="10">
    <location>
        <begin position="196"/>
        <end position="215"/>
    </location>
</feature>
<keyword evidence="3" id="KW-0716">Sensory transduction</keyword>
<evidence type="ECO:0000256" key="10">
    <source>
        <dbReference type="SAM" id="Phobius"/>
    </source>
</evidence>
<reference evidence="11 12" key="1">
    <citation type="submission" date="2024-05" db="EMBL/GenBank/DDBJ databases">
        <title>Genetic variation in Jamaican populations of the coffee berry borer (Hypothenemus hampei).</title>
        <authorList>
            <person name="Errbii M."/>
            <person name="Myrie A."/>
        </authorList>
    </citation>
    <scope>NUCLEOTIDE SEQUENCE [LARGE SCALE GENOMIC DNA]</scope>
    <source>
        <strain evidence="11">JA-Hopewell-2020-01-JO</strain>
        <tissue evidence="11">Whole body</tissue>
    </source>
</reference>
<keyword evidence="7 10" id="KW-0472">Membrane</keyword>
<feature type="transmembrane region" description="Helical" evidence="10">
    <location>
        <begin position="167"/>
        <end position="190"/>
    </location>
</feature>
<evidence type="ECO:0000256" key="5">
    <source>
        <dbReference type="ARBA" id="ARBA00022725"/>
    </source>
</evidence>
<evidence type="ECO:0000256" key="9">
    <source>
        <dbReference type="ARBA" id="ARBA00023224"/>
    </source>
</evidence>
<accession>A0ABD1FBV5</accession>
<name>A0ABD1FBV5_HYPHA</name>
<keyword evidence="5" id="KW-0552">Olfaction</keyword>
<organism evidence="11 12">
    <name type="scientific">Hypothenemus hampei</name>
    <name type="common">Coffee berry borer</name>
    <dbReference type="NCBI Taxonomy" id="57062"/>
    <lineage>
        <taxon>Eukaryota</taxon>
        <taxon>Metazoa</taxon>
        <taxon>Ecdysozoa</taxon>
        <taxon>Arthropoda</taxon>
        <taxon>Hexapoda</taxon>
        <taxon>Insecta</taxon>
        <taxon>Pterygota</taxon>
        <taxon>Neoptera</taxon>
        <taxon>Endopterygota</taxon>
        <taxon>Coleoptera</taxon>
        <taxon>Polyphaga</taxon>
        <taxon>Cucujiformia</taxon>
        <taxon>Curculionidae</taxon>
        <taxon>Scolytinae</taxon>
        <taxon>Hypothenemus</taxon>
    </lineage>
</organism>
<evidence type="ECO:0000256" key="2">
    <source>
        <dbReference type="ARBA" id="ARBA00022475"/>
    </source>
</evidence>
<keyword evidence="9" id="KW-0807">Transducer</keyword>
<feature type="transmembrane region" description="Helical" evidence="10">
    <location>
        <begin position="36"/>
        <end position="58"/>
    </location>
</feature>
<evidence type="ECO:0000256" key="7">
    <source>
        <dbReference type="ARBA" id="ARBA00023136"/>
    </source>
</evidence>
<keyword evidence="12" id="KW-1185">Reference proteome</keyword>
<keyword evidence="8" id="KW-0675">Receptor</keyword>
<evidence type="ECO:0000256" key="1">
    <source>
        <dbReference type="ARBA" id="ARBA00004651"/>
    </source>
</evidence>
<evidence type="ECO:0000313" key="11">
    <source>
        <dbReference type="EMBL" id="KAL1516730.1"/>
    </source>
</evidence>
<keyword evidence="6 10" id="KW-1133">Transmembrane helix</keyword>
<dbReference type="AlphaFoldDB" id="A0ABD1FBV5"/>
<gene>
    <name evidence="11" type="ORF">ABEB36_000598</name>
</gene>
<dbReference type="PANTHER" id="PTHR21137">
    <property type="entry name" value="ODORANT RECEPTOR"/>
    <property type="match status" value="1"/>
</dbReference>
<protein>
    <submittedName>
        <fullName evidence="11">Uncharacterized protein</fullName>
    </submittedName>
</protein>
<evidence type="ECO:0000256" key="8">
    <source>
        <dbReference type="ARBA" id="ARBA00023170"/>
    </source>
</evidence>
<keyword evidence="2" id="KW-1003">Cell membrane</keyword>
<dbReference type="InterPro" id="IPR004117">
    <property type="entry name" value="7tm6_olfct_rcpt"/>
</dbReference>
<evidence type="ECO:0000256" key="6">
    <source>
        <dbReference type="ARBA" id="ARBA00022989"/>
    </source>
</evidence>
<evidence type="ECO:0000313" key="12">
    <source>
        <dbReference type="Proteomes" id="UP001566132"/>
    </source>
</evidence>
<proteinExistence type="predicted"/>
<dbReference type="Proteomes" id="UP001566132">
    <property type="component" value="Unassembled WGS sequence"/>
</dbReference>
<dbReference type="EMBL" id="JBDJPC010000001">
    <property type="protein sequence ID" value="KAL1516730.1"/>
    <property type="molecule type" value="Genomic_DNA"/>
</dbReference>
<dbReference type="GO" id="GO:0007608">
    <property type="term" value="P:sensory perception of smell"/>
    <property type="evidence" value="ECO:0007669"/>
    <property type="project" value="UniProtKB-KW"/>
</dbReference>
<dbReference type="PANTHER" id="PTHR21137:SF35">
    <property type="entry name" value="ODORANT RECEPTOR 19A-RELATED"/>
    <property type="match status" value="1"/>
</dbReference>
<dbReference type="Pfam" id="PF02949">
    <property type="entry name" value="7tm_6"/>
    <property type="match status" value="1"/>
</dbReference>
<dbReference type="GO" id="GO:0005886">
    <property type="term" value="C:plasma membrane"/>
    <property type="evidence" value="ECO:0007669"/>
    <property type="project" value="UniProtKB-SubCell"/>
</dbReference>
<evidence type="ECO:0000256" key="3">
    <source>
        <dbReference type="ARBA" id="ARBA00022606"/>
    </source>
</evidence>
<sequence length="304" mass="34518">MFAHTMRNEEMIFSSDDYEIKAEYFRQAKYCRKVNILQCGSTTFSCVTFAAVALIQLFKADDMSIYKKQPFMHDIWYPFLSIENHMGVVVFTNLFVVCQGACFNSATQCTFIGLMIYSSMRFRLLHIKIKKFGLTPQENPLALLEELIVEHQDLLQFVKTLNERTKYVMLLEFLLNAVSLASGLLQLVMIKTITQLFSICAIILLQLIQIFVLAWSANEISSLSIADAVATSNWIGQALMVKKLLLIVLMRAQVPVGLTAGPFFNMSTVTAVNDIFLDFEGCIHLCVIYDAKFAKLISFKECIK</sequence>
<comment type="caution">
    <text evidence="11">The sequence shown here is derived from an EMBL/GenBank/DDBJ whole genome shotgun (WGS) entry which is preliminary data.</text>
</comment>
<evidence type="ECO:0000256" key="4">
    <source>
        <dbReference type="ARBA" id="ARBA00022692"/>
    </source>
</evidence>